<accession>A0AAV2E4N0</accession>
<feature type="domain" description="C2H2-type" evidence="3">
    <location>
        <begin position="71"/>
        <end position="98"/>
    </location>
</feature>
<keyword evidence="5" id="KW-1185">Reference proteome</keyword>
<keyword evidence="1" id="KW-0479">Metal-binding</keyword>
<evidence type="ECO:0000256" key="1">
    <source>
        <dbReference type="PROSITE-ProRule" id="PRU00042"/>
    </source>
</evidence>
<evidence type="ECO:0000313" key="5">
    <source>
        <dbReference type="Proteomes" id="UP001497516"/>
    </source>
</evidence>
<proteinExistence type="predicted"/>
<dbReference type="PROSITE" id="PS00028">
    <property type="entry name" value="ZINC_FINGER_C2H2_1"/>
    <property type="match status" value="1"/>
</dbReference>
<dbReference type="PANTHER" id="PTHR47593:SF9">
    <property type="entry name" value="C2H2-TYPE DOMAIN-CONTAINING PROTEIN"/>
    <property type="match status" value="1"/>
</dbReference>
<evidence type="ECO:0000256" key="2">
    <source>
        <dbReference type="SAM" id="MobiDB-lite"/>
    </source>
</evidence>
<feature type="region of interest" description="Disordered" evidence="2">
    <location>
        <begin position="1"/>
        <end position="22"/>
    </location>
</feature>
<feature type="region of interest" description="Disordered" evidence="2">
    <location>
        <begin position="212"/>
        <end position="231"/>
    </location>
</feature>
<protein>
    <recommendedName>
        <fullName evidence="3">C2H2-type domain-containing protein</fullName>
    </recommendedName>
</protein>
<reference evidence="4 5" key="1">
    <citation type="submission" date="2024-04" db="EMBL/GenBank/DDBJ databases">
        <authorList>
            <person name="Fracassetti M."/>
        </authorList>
    </citation>
    <scope>NUCLEOTIDE SEQUENCE [LARGE SCALE GENOMIC DNA]</scope>
</reference>
<feature type="region of interest" description="Disordered" evidence="2">
    <location>
        <begin position="35"/>
        <end position="67"/>
    </location>
</feature>
<keyword evidence="1" id="KW-0863">Zinc-finger</keyword>
<dbReference type="InterPro" id="IPR036236">
    <property type="entry name" value="Znf_C2H2_sf"/>
</dbReference>
<dbReference type="PANTHER" id="PTHR47593">
    <property type="entry name" value="ZINC FINGER PROTEIN 4-LIKE"/>
    <property type="match status" value="1"/>
</dbReference>
<dbReference type="SUPFAM" id="SSF57667">
    <property type="entry name" value="beta-beta-alpha zinc fingers"/>
    <property type="match status" value="1"/>
</dbReference>
<name>A0AAV2E4N0_9ROSI</name>
<dbReference type="Proteomes" id="UP001497516">
    <property type="component" value="Chromosome 4"/>
</dbReference>
<dbReference type="AlphaFoldDB" id="A0AAV2E4N0"/>
<gene>
    <name evidence="4" type="ORF">LTRI10_LOCUS22195</name>
</gene>
<dbReference type="InterPro" id="IPR013087">
    <property type="entry name" value="Znf_C2H2_type"/>
</dbReference>
<dbReference type="InterPro" id="IPR053266">
    <property type="entry name" value="Zinc_finger_protein_7"/>
</dbReference>
<dbReference type="GO" id="GO:0008270">
    <property type="term" value="F:zinc ion binding"/>
    <property type="evidence" value="ECO:0007669"/>
    <property type="project" value="UniProtKB-KW"/>
</dbReference>
<sequence>MVSQGDEADRQEHGAAAAEADEIYIEEQEWLSLGMKNRASGGGRGHENDDDNNDSDHTTPPSSSATHHKVFSCNFCMRKFYSSQALGGHQNAHKRERGAAKRFFHSQRMMMAAAAASIGYPFAQNCGNNYSSSFSPPLAAARSLGVQPHSLVHKPAGAAAAGAAVARFGGRERDGIGMGSIWAPSFLPEEGTAVGLVWPGSFRSVVVDRDQSCSGSGSGDLHSSLDLDLKL</sequence>
<dbReference type="PROSITE" id="PS50157">
    <property type="entry name" value="ZINC_FINGER_C2H2_2"/>
    <property type="match status" value="1"/>
</dbReference>
<dbReference type="Gene3D" id="3.30.160.60">
    <property type="entry name" value="Classic Zinc Finger"/>
    <property type="match status" value="1"/>
</dbReference>
<keyword evidence="1" id="KW-0862">Zinc</keyword>
<organism evidence="4 5">
    <name type="scientific">Linum trigynum</name>
    <dbReference type="NCBI Taxonomy" id="586398"/>
    <lineage>
        <taxon>Eukaryota</taxon>
        <taxon>Viridiplantae</taxon>
        <taxon>Streptophyta</taxon>
        <taxon>Embryophyta</taxon>
        <taxon>Tracheophyta</taxon>
        <taxon>Spermatophyta</taxon>
        <taxon>Magnoliopsida</taxon>
        <taxon>eudicotyledons</taxon>
        <taxon>Gunneridae</taxon>
        <taxon>Pentapetalae</taxon>
        <taxon>rosids</taxon>
        <taxon>fabids</taxon>
        <taxon>Malpighiales</taxon>
        <taxon>Linaceae</taxon>
        <taxon>Linum</taxon>
    </lineage>
</organism>
<evidence type="ECO:0000259" key="3">
    <source>
        <dbReference type="PROSITE" id="PS50157"/>
    </source>
</evidence>
<evidence type="ECO:0000313" key="4">
    <source>
        <dbReference type="EMBL" id="CAL1380774.1"/>
    </source>
</evidence>
<dbReference type="EMBL" id="OZ034817">
    <property type="protein sequence ID" value="CAL1380774.1"/>
    <property type="molecule type" value="Genomic_DNA"/>
</dbReference>